<dbReference type="InterPro" id="IPR009000">
    <property type="entry name" value="Transl_B-barrel_sf"/>
</dbReference>
<evidence type="ECO:0000313" key="6">
    <source>
        <dbReference type="Proteomes" id="UP000310506"/>
    </source>
</evidence>
<feature type="domain" description="Tr-type G" evidence="4">
    <location>
        <begin position="2"/>
        <end position="233"/>
    </location>
</feature>
<dbReference type="Gene3D" id="2.40.30.10">
    <property type="entry name" value="Translation factors"/>
    <property type="match status" value="1"/>
</dbReference>
<dbReference type="Gene3D" id="3.40.50.300">
    <property type="entry name" value="P-loop containing nucleotide triphosphate hydrolases"/>
    <property type="match status" value="1"/>
</dbReference>
<dbReference type="InterPro" id="IPR000795">
    <property type="entry name" value="T_Tr_GTP-bd_dom"/>
</dbReference>
<proteinExistence type="predicted"/>
<dbReference type="InterPro" id="IPR014721">
    <property type="entry name" value="Ribsml_uS5_D2-typ_fold_subgr"/>
</dbReference>
<dbReference type="PROSITE" id="PS51722">
    <property type="entry name" value="G_TR_2"/>
    <property type="match status" value="1"/>
</dbReference>
<dbReference type="Pfam" id="PF00009">
    <property type="entry name" value="GTP_EFTU"/>
    <property type="match status" value="1"/>
</dbReference>
<dbReference type="GO" id="GO:0006412">
    <property type="term" value="P:translation"/>
    <property type="evidence" value="ECO:0007669"/>
    <property type="project" value="UniProtKB-KW"/>
</dbReference>
<accession>A0A4S3B5C0</accession>
<dbReference type="InterPro" id="IPR027417">
    <property type="entry name" value="P-loop_NTPase"/>
</dbReference>
<reference evidence="5 6" key="1">
    <citation type="submission" date="2019-01" db="EMBL/GenBank/DDBJ databases">
        <title>Vagococcus silagei sp. nov. isolated from brewer's grain.</title>
        <authorList>
            <person name="Guu J.-R."/>
        </authorList>
    </citation>
    <scope>NUCLEOTIDE SEQUENCE [LARGE SCALE GENOMIC DNA]</scope>
    <source>
        <strain evidence="5 6">2B-2</strain>
    </source>
</reference>
<dbReference type="InterPro" id="IPR020568">
    <property type="entry name" value="Ribosomal_Su5_D2-typ_SF"/>
</dbReference>
<protein>
    <submittedName>
        <fullName evidence="5">TetM/TetW/TetO/TetS family tetracycline resistance ribosomal protection protein</fullName>
    </submittedName>
</protein>
<dbReference type="InterPro" id="IPR031157">
    <property type="entry name" value="G_TR_CS"/>
</dbReference>
<dbReference type="Gene3D" id="3.30.70.870">
    <property type="entry name" value="Elongation Factor G (Translational Gtpase), domain 3"/>
    <property type="match status" value="1"/>
</dbReference>
<dbReference type="Pfam" id="PF03764">
    <property type="entry name" value="EFG_IV"/>
    <property type="match status" value="1"/>
</dbReference>
<dbReference type="Gene3D" id="3.30.70.240">
    <property type="match status" value="1"/>
</dbReference>
<keyword evidence="2" id="KW-0648">Protein biosynthesis</keyword>
<evidence type="ECO:0000256" key="2">
    <source>
        <dbReference type="ARBA" id="ARBA00022917"/>
    </source>
</evidence>
<dbReference type="GO" id="GO:0005525">
    <property type="term" value="F:GTP binding"/>
    <property type="evidence" value="ECO:0007669"/>
    <property type="project" value="UniProtKB-KW"/>
</dbReference>
<dbReference type="SUPFAM" id="SSF50447">
    <property type="entry name" value="Translation proteins"/>
    <property type="match status" value="1"/>
</dbReference>
<comment type="caution">
    <text evidence="5">The sequence shown here is derived from an EMBL/GenBank/DDBJ whole genome shotgun (WGS) entry which is preliminary data.</text>
</comment>
<dbReference type="OrthoDB" id="9804431at2"/>
<name>A0A4S3B5C0_9ENTE</name>
<dbReference type="Gene3D" id="3.30.230.10">
    <property type="match status" value="1"/>
</dbReference>
<sequence length="621" mass="69998">MKKILNIGIVAHVDAGKTSLTERLYSQTHEHYQGGSIKKANTITDTLELEKERGITIKSASVSLEWQETKINVIDMPGHVEFFGEVVRALDVIDLAILVVSSLGSLPTQTRRIFDTLQEAGIPTLFFINKTDLATANTENICLEIEQKLTSQLVSLPMTSAARDKIIETDDVLLEQYLLEENVSEMQVKTSLTESVVQRKLFPIIYGSAVTGQGVTTLLDYLAQFEYAKVTSEETSAYLYKIMFVDGQKQAFFKLISGKIHRYETYALNETDSLKLNRFFVLEDNQFVLSDTVEAGDIFMLTHEEQLRIGDTLGESYQPKIDLPEPTLRIIFSSSEDERMLLLDALKKLIIEDPLLDFQIDSRTSEVSVAIFGRVQKEYLEDTLRREYDFKTLTVSLPKIVYKEMVTTQGIGSIRVDDDVNSYWATLTLKVEPQITNSSIFESFVPLGYLKRSFQNAIETSVLDALEAGLYDYEIINAKVTLTDAEFYSPVSTPSEFRKLTPYAFYKALLEAKTKIVEPIMALSLTCLSKDMGTAISELGKREATIGQVEELFGETTIEAQMTQSNYLSFEENLDELFNGQGYVKGRVVAYQPVTGDKLYQQGSVDQTKALIIKEQKRGNF</sequence>
<dbReference type="NCBIfam" id="TIGR00231">
    <property type="entry name" value="small_GTP"/>
    <property type="match status" value="1"/>
</dbReference>
<evidence type="ECO:0000256" key="3">
    <source>
        <dbReference type="ARBA" id="ARBA00023134"/>
    </source>
</evidence>
<dbReference type="RefSeq" id="WP_136135697.1">
    <property type="nucleotide sequence ID" value="NZ_SDGV01000001.1"/>
</dbReference>
<dbReference type="InterPro" id="IPR035647">
    <property type="entry name" value="EFG_III/V"/>
</dbReference>
<evidence type="ECO:0000256" key="1">
    <source>
        <dbReference type="ARBA" id="ARBA00022741"/>
    </source>
</evidence>
<dbReference type="InterPro" id="IPR005517">
    <property type="entry name" value="Transl_elong_EFG/EF2_IV"/>
</dbReference>
<dbReference type="InterPro" id="IPR000640">
    <property type="entry name" value="EFG_V-like"/>
</dbReference>
<dbReference type="SMART" id="SM00889">
    <property type="entry name" value="EFG_IV"/>
    <property type="match status" value="1"/>
</dbReference>
<evidence type="ECO:0000259" key="4">
    <source>
        <dbReference type="PROSITE" id="PS51722"/>
    </source>
</evidence>
<dbReference type="SUPFAM" id="SSF54980">
    <property type="entry name" value="EF-G C-terminal domain-like"/>
    <property type="match status" value="2"/>
</dbReference>
<keyword evidence="1" id="KW-0547">Nucleotide-binding</keyword>
<dbReference type="SUPFAM" id="SSF54211">
    <property type="entry name" value="Ribosomal protein S5 domain 2-like"/>
    <property type="match status" value="1"/>
</dbReference>
<dbReference type="GO" id="GO:0003924">
    <property type="term" value="F:GTPase activity"/>
    <property type="evidence" value="ECO:0007669"/>
    <property type="project" value="InterPro"/>
</dbReference>
<gene>
    <name evidence="5" type="ORF">ESZ54_00410</name>
</gene>
<dbReference type="PANTHER" id="PTHR43261">
    <property type="entry name" value="TRANSLATION ELONGATION FACTOR G-RELATED"/>
    <property type="match status" value="1"/>
</dbReference>
<dbReference type="InterPro" id="IPR005225">
    <property type="entry name" value="Small_GTP-bd"/>
</dbReference>
<dbReference type="PROSITE" id="PS00301">
    <property type="entry name" value="G_TR_1"/>
    <property type="match status" value="1"/>
</dbReference>
<keyword evidence="3" id="KW-0342">GTP-binding</keyword>
<dbReference type="PRINTS" id="PR01037">
    <property type="entry name" value="TCRTETOQM"/>
</dbReference>
<dbReference type="Pfam" id="PF00679">
    <property type="entry name" value="EFG_C"/>
    <property type="match status" value="1"/>
</dbReference>
<dbReference type="PRINTS" id="PR00315">
    <property type="entry name" value="ELONGATNFCT"/>
</dbReference>
<dbReference type="EMBL" id="SDGV01000001">
    <property type="protein sequence ID" value="THB62311.1"/>
    <property type="molecule type" value="Genomic_DNA"/>
</dbReference>
<evidence type="ECO:0000313" key="5">
    <source>
        <dbReference type="EMBL" id="THB62311.1"/>
    </source>
</evidence>
<dbReference type="AlphaFoldDB" id="A0A4S3B5C0"/>
<dbReference type="Proteomes" id="UP000310506">
    <property type="component" value="Unassembled WGS sequence"/>
</dbReference>
<keyword evidence="6" id="KW-1185">Reference proteome</keyword>
<organism evidence="5 6">
    <name type="scientific">Vagococcus silagei</name>
    <dbReference type="NCBI Taxonomy" id="2508885"/>
    <lineage>
        <taxon>Bacteria</taxon>
        <taxon>Bacillati</taxon>
        <taxon>Bacillota</taxon>
        <taxon>Bacilli</taxon>
        <taxon>Lactobacillales</taxon>
        <taxon>Enterococcaceae</taxon>
        <taxon>Vagococcus</taxon>
    </lineage>
</organism>
<dbReference type="PANTHER" id="PTHR43261:SF1">
    <property type="entry name" value="RIBOSOME-RELEASING FACTOR 2, MITOCHONDRIAL"/>
    <property type="match status" value="1"/>
</dbReference>
<dbReference type="SUPFAM" id="SSF52540">
    <property type="entry name" value="P-loop containing nucleoside triphosphate hydrolases"/>
    <property type="match status" value="1"/>
</dbReference>
<dbReference type="GO" id="GO:0032790">
    <property type="term" value="P:ribosome disassembly"/>
    <property type="evidence" value="ECO:0007669"/>
    <property type="project" value="TreeGrafter"/>
</dbReference>